<evidence type="ECO:0000256" key="6">
    <source>
        <dbReference type="SAM" id="Phobius"/>
    </source>
</evidence>
<comment type="subcellular location">
    <subcellularLocation>
        <location evidence="1">Membrane</location>
        <topology evidence="1">Multi-pass membrane protein</topology>
    </subcellularLocation>
</comment>
<proteinExistence type="predicted"/>
<dbReference type="EMBL" id="BMDA01000003">
    <property type="protein sequence ID" value="GGH40319.1"/>
    <property type="molecule type" value="Genomic_DNA"/>
</dbReference>
<feature type="transmembrane region" description="Helical" evidence="6">
    <location>
        <begin position="309"/>
        <end position="329"/>
    </location>
</feature>
<dbReference type="GO" id="GO:0016020">
    <property type="term" value="C:membrane"/>
    <property type="evidence" value="ECO:0007669"/>
    <property type="project" value="UniProtKB-SubCell"/>
</dbReference>
<reference evidence="7 8" key="1">
    <citation type="journal article" date="2014" name="Int. J. Syst. Evol. Microbiol.">
        <title>Complete genome sequence of Corynebacterium casei LMG S-19264T (=DSM 44701T), isolated from a smear-ripened cheese.</title>
        <authorList>
            <consortium name="US DOE Joint Genome Institute (JGI-PGF)"/>
            <person name="Walter F."/>
            <person name="Albersmeier A."/>
            <person name="Kalinowski J."/>
            <person name="Ruckert C."/>
        </authorList>
    </citation>
    <scope>NUCLEOTIDE SEQUENCE [LARGE SCALE GENOMIC DNA]</scope>
    <source>
        <strain evidence="7 8">CCM 8635</strain>
    </source>
</reference>
<comment type="caution">
    <text evidence="7">The sequence shown here is derived from an EMBL/GenBank/DDBJ whole genome shotgun (WGS) entry which is preliminary data.</text>
</comment>
<evidence type="ECO:0000256" key="2">
    <source>
        <dbReference type="ARBA" id="ARBA00022448"/>
    </source>
</evidence>
<evidence type="ECO:0000256" key="4">
    <source>
        <dbReference type="ARBA" id="ARBA00022989"/>
    </source>
</evidence>
<name>A0ABD0AA28_9GAMM</name>
<keyword evidence="3 6" id="KW-0812">Transmembrane</keyword>
<dbReference type="CDD" id="cd17485">
    <property type="entry name" value="MFS_MFSD3"/>
    <property type="match status" value="1"/>
</dbReference>
<dbReference type="InterPro" id="IPR036259">
    <property type="entry name" value="MFS_trans_sf"/>
</dbReference>
<dbReference type="InterPro" id="IPR004752">
    <property type="entry name" value="AmpG_permease/AT-1"/>
</dbReference>
<protein>
    <submittedName>
        <fullName evidence="7">MFS transporter</fullName>
    </submittedName>
</protein>
<feature type="transmembrane region" description="Helical" evidence="6">
    <location>
        <begin position="405"/>
        <end position="426"/>
    </location>
</feature>
<feature type="transmembrane region" description="Helical" evidence="6">
    <location>
        <begin position="189"/>
        <end position="208"/>
    </location>
</feature>
<dbReference type="Proteomes" id="UP000652691">
    <property type="component" value="Unassembled WGS sequence"/>
</dbReference>
<evidence type="ECO:0000313" key="8">
    <source>
        <dbReference type="Proteomes" id="UP000652691"/>
    </source>
</evidence>
<feature type="transmembrane region" description="Helical" evidence="6">
    <location>
        <begin position="120"/>
        <end position="142"/>
    </location>
</feature>
<accession>A0ABD0AA28</accession>
<keyword evidence="5 6" id="KW-0472">Membrane</keyword>
<dbReference type="AlphaFoldDB" id="A0ABD0AA28"/>
<dbReference type="PANTHER" id="PTHR12778">
    <property type="entry name" value="SOLUTE CARRIER FAMILY 33 ACETYL-COA TRANSPORTER -RELATED"/>
    <property type="match status" value="1"/>
</dbReference>
<evidence type="ECO:0000256" key="5">
    <source>
        <dbReference type="ARBA" id="ARBA00023136"/>
    </source>
</evidence>
<dbReference type="InterPro" id="IPR024371">
    <property type="entry name" value="AcetylCoA_trans_1-like"/>
</dbReference>
<keyword evidence="2" id="KW-0813">Transport</keyword>
<dbReference type="Gene3D" id="1.20.1250.20">
    <property type="entry name" value="MFS general substrate transporter like domains"/>
    <property type="match status" value="2"/>
</dbReference>
<dbReference type="SUPFAM" id="SSF103473">
    <property type="entry name" value="MFS general substrate transporter"/>
    <property type="match status" value="1"/>
</dbReference>
<evidence type="ECO:0000256" key="3">
    <source>
        <dbReference type="ARBA" id="ARBA00022692"/>
    </source>
</evidence>
<evidence type="ECO:0000313" key="7">
    <source>
        <dbReference type="EMBL" id="GGH40319.1"/>
    </source>
</evidence>
<dbReference type="PANTHER" id="PTHR12778:SF10">
    <property type="entry name" value="MAJOR FACILITATOR SUPERFAMILY DOMAIN-CONTAINING PROTEIN 3"/>
    <property type="match status" value="1"/>
</dbReference>
<gene>
    <name evidence="7" type="primary">ampG4</name>
    <name evidence="7" type="ORF">GCM10007354_26750</name>
</gene>
<feature type="transmembrane region" description="Helical" evidence="6">
    <location>
        <begin position="341"/>
        <end position="366"/>
    </location>
</feature>
<organism evidence="7 8">
    <name type="scientific">Acinetobacter courvalinii</name>
    <dbReference type="NCBI Taxonomy" id="280147"/>
    <lineage>
        <taxon>Bacteria</taxon>
        <taxon>Pseudomonadati</taxon>
        <taxon>Pseudomonadota</taxon>
        <taxon>Gammaproteobacteria</taxon>
        <taxon>Moraxellales</taxon>
        <taxon>Moraxellaceae</taxon>
        <taxon>Acinetobacter</taxon>
    </lineage>
</organism>
<feature type="transmembrane region" description="Helical" evidence="6">
    <location>
        <begin position="378"/>
        <end position="399"/>
    </location>
</feature>
<dbReference type="Pfam" id="PF13000">
    <property type="entry name" value="Acatn"/>
    <property type="match status" value="1"/>
</dbReference>
<feature type="transmembrane region" description="Helical" evidence="6">
    <location>
        <begin position="90"/>
        <end position="113"/>
    </location>
</feature>
<feature type="transmembrane region" description="Helical" evidence="6">
    <location>
        <begin position="52"/>
        <end position="70"/>
    </location>
</feature>
<feature type="transmembrane region" description="Helical" evidence="6">
    <location>
        <begin position="279"/>
        <end position="302"/>
    </location>
</feature>
<keyword evidence="4 6" id="KW-1133">Transmembrane helix</keyword>
<feature type="transmembrane region" description="Helical" evidence="6">
    <location>
        <begin position="20"/>
        <end position="40"/>
    </location>
</feature>
<evidence type="ECO:0000256" key="1">
    <source>
        <dbReference type="ARBA" id="ARBA00004141"/>
    </source>
</evidence>
<feature type="transmembrane region" description="Helical" evidence="6">
    <location>
        <begin position="162"/>
        <end position="182"/>
    </location>
</feature>
<sequence length="433" mass="48189">MDTDAPLLLQRWKLKMPNLRQVYILLFSLYWAQGLSVGFMTHALPVILRAQGVSLAHIGGFGLLMLPWSIKVFWAAYVDRLALSSRLGHYRSWIIPTQLSSVLILMILSFFPIQALDQPGYLLVFFVLLFLMNLTGATQDIATDGLAVNLLKTDQQHWGNTFQVIGSRLGFIVGGGAVLWCLDWLHWQTTFLALALLVFLNTLPVLLYCEPTHENSTTRTQTSSVPLLQAIKAYLNYFQSSAELKAWLLVLISFKVADGLSGPLLKPLMVDMGLNFTQIGVYITMFGAVAALLGAGMAGLLLKHYSRIACLMLFSILKIISLLAYAMIAHGYESHVQIAHVWLYTVNAFEDACSAMLLVVMLTLVMQYSRKQCAGTDFTFQVSIMATVSGLLYLISGFAGDVWGYSGYLSFICVVAMVCLWPIFYWKNKVSSV</sequence>